<keyword evidence="3 7" id="KW-0812">Transmembrane</keyword>
<keyword evidence="4 7" id="KW-1133">Transmembrane helix</keyword>
<comment type="subcellular location">
    <subcellularLocation>
        <location evidence="1">Membrane</location>
        <topology evidence="1">Single-pass membrane protein</topology>
    </subcellularLocation>
</comment>
<evidence type="ECO:0000256" key="5">
    <source>
        <dbReference type="ARBA" id="ARBA00023136"/>
    </source>
</evidence>
<dbReference type="InterPro" id="IPR058982">
    <property type="entry name" value="Beta-barrel_AprE"/>
</dbReference>
<evidence type="ECO:0000256" key="1">
    <source>
        <dbReference type="ARBA" id="ARBA00004167"/>
    </source>
</evidence>
<organism evidence="10 11">
    <name type="scientific">Effusibacillus consociatus</name>
    <dbReference type="NCBI Taxonomy" id="1117041"/>
    <lineage>
        <taxon>Bacteria</taxon>
        <taxon>Bacillati</taxon>
        <taxon>Bacillota</taxon>
        <taxon>Bacilli</taxon>
        <taxon>Bacillales</taxon>
        <taxon>Alicyclobacillaceae</taxon>
        <taxon>Effusibacillus</taxon>
    </lineage>
</organism>
<keyword evidence="6" id="KW-0175">Coiled coil</keyword>
<dbReference type="InterPro" id="IPR050739">
    <property type="entry name" value="MFP"/>
</dbReference>
<sequence length="500" mass="57810">MKAIIKDFSELTDSRELYEARPNPVISFFMYILMALITIAFLWAYFGEKEIVVKAAGVVRPNDSVSSIRNKVLGKVERVYVKAGQSVKQGGLLFALEKEDLEVQKKALMDQLEESKENVALLDKFKKGVEEGNNYFSRGVKGEQEFHERLLKYQLDSQSLKTELESTGLNLSQNKSSYSSKIVEIEDTLHQLRLLERSILQNQNLFSEVHKEYFNKYVDYEMKIKKLKNAVDQKKKSYETMKTVGDEVFSRQQIENEKNQLELAQLELDSYQNEYLLAIREKMEEHEKQLVEYKKNLRKTNQDDYLYSNSRTVALQKLKMDTLVGINEQIKNEDEKIKQLEEQLKSVELHIQEREIKSPIDGIVNVTTEVSKGDLIQTGTELATIIPENNSQYKIQLSLPNKNIAKIKEGDRVRYHFLALPFDEYGELTGTITKIAKDAILKQETGESFYLAEATLDNKPLHSYKGQEATIKVGMITEAYIVTESKKILYYLLEKIDLRD</sequence>
<dbReference type="Pfam" id="PF25917">
    <property type="entry name" value="BSH_RND"/>
    <property type="match status" value="1"/>
</dbReference>
<feature type="transmembrane region" description="Helical" evidence="7">
    <location>
        <begin position="25"/>
        <end position="46"/>
    </location>
</feature>
<keyword evidence="5 7" id="KW-0472">Membrane</keyword>
<protein>
    <submittedName>
        <fullName evidence="10">HlyD family efflux transporter periplasmic adaptor subunit</fullName>
    </submittedName>
</protein>
<dbReference type="PRINTS" id="PR01490">
    <property type="entry name" value="RTXTOXIND"/>
</dbReference>
<name>A0ABV9Q905_9BACL</name>
<keyword evidence="11" id="KW-1185">Reference proteome</keyword>
<comment type="caution">
    <text evidence="10">The sequence shown here is derived from an EMBL/GenBank/DDBJ whole genome shotgun (WGS) entry which is preliminary data.</text>
</comment>
<evidence type="ECO:0000313" key="10">
    <source>
        <dbReference type="EMBL" id="MFC4770318.1"/>
    </source>
</evidence>
<reference evidence="11" key="1">
    <citation type="journal article" date="2019" name="Int. J. Syst. Evol. Microbiol.">
        <title>The Global Catalogue of Microorganisms (GCM) 10K type strain sequencing project: providing services to taxonomists for standard genome sequencing and annotation.</title>
        <authorList>
            <consortium name="The Broad Institute Genomics Platform"/>
            <consortium name="The Broad Institute Genome Sequencing Center for Infectious Disease"/>
            <person name="Wu L."/>
            <person name="Ma J."/>
        </authorList>
    </citation>
    <scope>NUCLEOTIDE SEQUENCE [LARGE SCALE GENOMIC DNA]</scope>
    <source>
        <strain evidence="11">WYCCWR 12678</strain>
    </source>
</reference>
<evidence type="ECO:0000313" key="11">
    <source>
        <dbReference type="Proteomes" id="UP001596002"/>
    </source>
</evidence>
<dbReference type="Pfam" id="PF26002">
    <property type="entry name" value="Beta-barrel_AprE"/>
    <property type="match status" value="1"/>
</dbReference>
<feature type="coiled-coil region" evidence="6">
    <location>
        <begin position="210"/>
        <end position="357"/>
    </location>
</feature>
<evidence type="ECO:0000256" key="6">
    <source>
        <dbReference type="SAM" id="Coils"/>
    </source>
</evidence>
<dbReference type="Proteomes" id="UP001596002">
    <property type="component" value="Unassembled WGS sequence"/>
</dbReference>
<evidence type="ECO:0000259" key="9">
    <source>
        <dbReference type="Pfam" id="PF26002"/>
    </source>
</evidence>
<dbReference type="RefSeq" id="WP_380029815.1">
    <property type="nucleotide sequence ID" value="NZ_JBHSHC010000158.1"/>
</dbReference>
<gene>
    <name evidence="10" type="ORF">ACFO8Q_23860</name>
</gene>
<dbReference type="Gene3D" id="2.40.30.170">
    <property type="match status" value="1"/>
</dbReference>
<dbReference type="EMBL" id="JBHSHC010000158">
    <property type="protein sequence ID" value="MFC4770318.1"/>
    <property type="molecule type" value="Genomic_DNA"/>
</dbReference>
<feature type="domain" description="Multidrug resistance protein MdtA-like barrel-sandwich hybrid" evidence="8">
    <location>
        <begin position="66"/>
        <end position="385"/>
    </location>
</feature>
<accession>A0ABV9Q905</accession>
<dbReference type="PANTHER" id="PTHR30386">
    <property type="entry name" value="MEMBRANE FUSION SUBUNIT OF EMRAB-TOLC MULTIDRUG EFFLUX PUMP"/>
    <property type="match status" value="1"/>
</dbReference>
<dbReference type="PANTHER" id="PTHR30386:SF26">
    <property type="entry name" value="TRANSPORT PROTEIN COMB"/>
    <property type="match status" value="1"/>
</dbReference>
<feature type="domain" description="AprE-like beta-barrel" evidence="9">
    <location>
        <begin position="395"/>
        <end position="484"/>
    </location>
</feature>
<evidence type="ECO:0000259" key="8">
    <source>
        <dbReference type="Pfam" id="PF25917"/>
    </source>
</evidence>
<evidence type="ECO:0000256" key="4">
    <source>
        <dbReference type="ARBA" id="ARBA00022989"/>
    </source>
</evidence>
<dbReference type="Gene3D" id="1.10.287.470">
    <property type="entry name" value="Helix hairpin bin"/>
    <property type="match status" value="1"/>
</dbReference>
<comment type="similarity">
    <text evidence="2">Belongs to the membrane fusion protein (MFP) (TC 8.A.1) family.</text>
</comment>
<evidence type="ECO:0000256" key="3">
    <source>
        <dbReference type="ARBA" id="ARBA00022692"/>
    </source>
</evidence>
<dbReference type="InterPro" id="IPR058625">
    <property type="entry name" value="MdtA-like_BSH"/>
</dbReference>
<dbReference type="Gene3D" id="2.40.50.100">
    <property type="match status" value="1"/>
</dbReference>
<evidence type="ECO:0000256" key="7">
    <source>
        <dbReference type="SAM" id="Phobius"/>
    </source>
</evidence>
<proteinExistence type="inferred from homology"/>
<evidence type="ECO:0000256" key="2">
    <source>
        <dbReference type="ARBA" id="ARBA00009477"/>
    </source>
</evidence>